<dbReference type="Gene3D" id="2.60.40.2340">
    <property type="match status" value="2"/>
</dbReference>
<dbReference type="Proteomes" id="UP000217276">
    <property type="component" value="Chromosome"/>
</dbReference>
<accession>A0A250F8X7</accession>
<evidence type="ECO:0000313" key="4">
    <source>
        <dbReference type="Proteomes" id="UP000217276"/>
    </source>
</evidence>
<name>A0A250F8X7_9FLAO</name>
<dbReference type="KEGG" id="clk:CGC53_04020"/>
<dbReference type="AlphaFoldDB" id="A0A250F8X7"/>
<dbReference type="EMBL" id="CP022384">
    <property type="protein sequence ID" value="ATA81571.1"/>
    <property type="molecule type" value="Genomic_DNA"/>
</dbReference>
<sequence>MNRLLFLLATIFVLWACTKDEPQEETGGRTQTTTTQTGTVTATTQTATTQTSTTQTSTTQTATTQTDTTQTDSEASRKEILSFAVVAADNTAYTATVYSETIVAILPDHAPLQLTPLIDFVGASISPALQTSINFQNHVTYTVTAKDGSKRQYKVVVSHYKDTKAEIGPMALKSEDGAFHTNYVPTYSSDSDIITAVITVPTGTNIKNLEPYCAEFPAGATINPALEVPTDFTKPVTYTVTAKNGYHKRVYVLSVAFKKPTSISIKEFKVTDNAGVDVVHIKTGYLPSDKSLVRAVLINKETQAEINLTIKQLDQKQKVITAEVPSTTYQNGIYNLRLTLDDITERSDWNVVLINGTPHFGGIMDYFTSSPGKVRNVLVWPKDMLEAQVFIKKNEIDQYTYYLRKAGKDYPFIKKFIRNGSYSIDLEMPNEVPAPPAEGNDFSFVMKKGSKEYAFPLVNSKKEAIQVQIAGTPVIRSISKTVLNKDDEFTIYGENMDFDFIYKPFPTQLRLEPYNYTYGRHYIYLTPIRITRTSATFKITDDVRAGRFHIRLIVTSINKESEVYSQDITINRRPSNHPRLTVEKALLYSKTDAYYPQQIQLTFNEELKNVSIKEIVFSKDIVIKNTIRYPKVVMSGKLPIEQYEALTSGRDGYVLIEDNGREYKVYFTLLPEANNM</sequence>
<evidence type="ECO:0000256" key="2">
    <source>
        <dbReference type="SAM" id="SignalP"/>
    </source>
</evidence>
<keyword evidence="4" id="KW-1185">Reference proteome</keyword>
<evidence type="ECO:0000313" key="3">
    <source>
        <dbReference type="EMBL" id="ATA81571.1"/>
    </source>
</evidence>
<feature type="signal peptide" evidence="2">
    <location>
        <begin position="1"/>
        <end position="16"/>
    </location>
</feature>
<organism evidence="3 4">
    <name type="scientific">Capnocytophaga leadbetteri</name>
    <dbReference type="NCBI Taxonomy" id="327575"/>
    <lineage>
        <taxon>Bacteria</taxon>
        <taxon>Pseudomonadati</taxon>
        <taxon>Bacteroidota</taxon>
        <taxon>Flavobacteriia</taxon>
        <taxon>Flavobacteriales</taxon>
        <taxon>Flavobacteriaceae</taxon>
        <taxon>Capnocytophaga</taxon>
    </lineage>
</organism>
<proteinExistence type="predicted"/>
<feature type="region of interest" description="Disordered" evidence="1">
    <location>
        <begin position="22"/>
        <end position="73"/>
    </location>
</feature>
<protein>
    <recommendedName>
        <fullName evidence="5">DUF5018 domain-containing protein</fullName>
    </recommendedName>
</protein>
<evidence type="ECO:0008006" key="5">
    <source>
        <dbReference type="Google" id="ProtNLM"/>
    </source>
</evidence>
<feature type="chain" id="PRO_5013213397" description="DUF5018 domain-containing protein" evidence="2">
    <location>
        <begin position="17"/>
        <end position="676"/>
    </location>
</feature>
<evidence type="ECO:0000256" key="1">
    <source>
        <dbReference type="SAM" id="MobiDB-lite"/>
    </source>
</evidence>
<feature type="compositionally biased region" description="Low complexity" evidence="1">
    <location>
        <begin position="28"/>
        <end position="73"/>
    </location>
</feature>
<keyword evidence="2" id="KW-0732">Signal</keyword>
<reference evidence="4" key="1">
    <citation type="submission" date="2017-06" db="EMBL/GenBank/DDBJ databases">
        <title>Capnocytophaga spp. assemblies.</title>
        <authorList>
            <person name="Gulvik C.A."/>
        </authorList>
    </citation>
    <scope>NUCLEOTIDE SEQUENCE [LARGE SCALE GENOMIC DNA]</scope>
    <source>
        <strain evidence="4">H6253</strain>
    </source>
</reference>
<dbReference type="RefSeq" id="WP_095913510.1">
    <property type="nucleotide sequence ID" value="NZ_CAUUPF010000020.1"/>
</dbReference>
<gene>
    <name evidence="3" type="ORF">CGC53_04020</name>
</gene>